<dbReference type="PRINTS" id="PR00080">
    <property type="entry name" value="SDRFAMILY"/>
</dbReference>
<dbReference type="Proteomes" id="UP000320300">
    <property type="component" value="Unassembled WGS sequence"/>
</dbReference>
<dbReference type="Gene3D" id="3.40.50.720">
    <property type="entry name" value="NAD(P)-binding Rossmann-like Domain"/>
    <property type="match status" value="1"/>
</dbReference>
<gene>
    <name evidence="5" type="ORF">SAMN06265348_11382</name>
</gene>
<evidence type="ECO:0000259" key="4">
    <source>
        <dbReference type="SMART" id="SM00822"/>
    </source>
</evidence>
<dbReference type="PANTHER" id="PTHR43976">
    <property type="entry name" value="SHORT CHAIN DEHYDROGENASE"/>
    <property type="match status" value="1"/>
</dbReference>
<accession>A0A521FJP9</accession>
<dbReference type="PRINTS" id="PR00081">
    <property type="entry name" value="GDHRDH"/>
</dbReference>
<dbReference type="Pfam" id="PF00106">
    <property type="entry name" value="adh_short"/>
    <property type="match status" value="1"/>
</dbReference>
<feature type="domain" description="Ketoreductase" evidence="4">
    <location>
        <begin position="5"/>
        <end position="187"/>
    </location>
</feature>
<dbReference type="PANTHER" id="PTHR43976:SF16">
    <property type="entry name" value="SHORT-CHAIN DEHYDROGENASE_REDUCTASE FAMILY PROTEIN"/>
    <property type="match status" value="1"/>
</dbReference>
<dbReference type="AlphaFoldDB" id="A0A521FJP9"/>
<evidence type="ECO:0000313" key="5">
    <source>
        <dbReference type="EMBL" id="SMO96452.1"/>
    </source>
</evidence>
<keyword evidence="6" id="KW-1185">Reference proteome</keyword>
<evidence type="ECO:0000256" key="1">
    <source>
        <dbReference type="ARBA" id="ARBA00006484"/>
    </source>
</evidence>
<dbReference type="EMBL" id="FXTN01000013">
    <property type="protein sequence ID" value="SMO96452.1"/>
    <property type="molecule type" value="Genomic_DNA"/>
</dbReference>
<dbReference type="InterPro" id="IPR036291">
    <property type="entry name" value="NAD(P)-bd_dom_sf"/>
</dbReference>
<organism evidence="5 6">
    <name type="scientific">Pedobacter westerhofensis</name>
    <dbReference type="NCBI Taxonomy" id="425512"/>
    <lineage>
        <taxon>Bacteria</taxon>
        <taxon>Pseudomonadati</taxon>
        <taxon>Bacteroidota</taxon>
        <taxon>Sphingobacteriia</taxon>
        <taxon>Sphingobacteriales</taxon>
        <taxon>Sphingobacteriaceae</taxon>
        <taxon>Pedobacter</taxon>
    </lineage>
</organism>
<evidence type="ECO:0000256" key="2">
    <source>
        <dbReference type="ARBA" id="ARBA00023002"/>
    </source>
</evidence>
<dbReference type="GO" id="GO:0016491">
    <property type="term" value="F:oxidoreductase activity"/>
    <property type="evidence" value="ECO:0007669"/>
    <property type="project" value="UniProtKB-KW"/>
</dbReference>
<keyword evidence="2" id="KW-0560">Oxidoreductase</keyword>
<evidence type="ECO:0000256" key="3">
    <source>
        <dbReference type="RuleBase" id="RU000363"/>
    </source>
</evidence>
<comment type="similarity">
    <text evidence="1 3">Belongs to the short-chain dehydrogenases/reductases (SDR) family.</text>
</comment>
<evidence type="ECO:0000313" key="6">
    <source>
        <dbReference type="Proteomes" id="UP000320300"/>
    </source>
</evidence>
<dbReference type="PROSITE" id="PS00061">
    <property type="entry name" value="ADH_SHORT"/>
    <property type="match status" value="1"/>
</dbReference>
<dbReference type="InterPro" id="IPR051911">
    <property type="entry name" value="SDR_oxidoreductase"/>
</dbReference>
<dbReference type="CDD" id="cd05374">
    <property type="entry name" value="17beta-HSD-like_SDR_c"/>
    <property type="match status" value="1"/>
</dbReference>
<reference evidence="5 6" key="1">
    <citation type="submission" date="2017-05" db="EMBL/GenBank/DDBJ databases">
        <authorList>
            <person name="Varghese N."/>
            <person name="Submissions S."/>
        </authorList>
    </citation>
    <scope>NUCLEOTIDE SEQUENCE [LARGE SCALE GENOMIC DNA]</scope>
    <source>
        <strain evidence="5 6">DSM 19036</strain>
    </source>
</reference>
<dbReference type="SMART" id="SM00822">
    <property type="entry name" value="PKS_KR"/>
    <property type="match status" value="1"/>
</dbReference>
<dbReference type="OrthoDB" id="1235794at2"/>
<dbReference type="InterPro" id="IPR057326">
    <property type="entry name" value="KR_dom"/>
</dbReference>
<proteinExistence type="inferred from homology"/>
<dbReference type="RefSeq" id="WP_142530510.1">
    <property type="nucleotide sequence ID" value="NZ_CBCSJO010000012.1"/>
</dbReference>
<name>A0A521FJP9_9SPHI</name>
<protein>
    <submittedName>
        <fullName evidence="5">Short-chain dehydrogenase</fullName>
    </submittedName>
</protein>
<dbReference type="InterPro" id="IPR002347">
    <property type="entry name" value="SDR_fam"/>
</dbReference>
<dbReference type="SUPFAM" id="SSF51735">
    <property type="entry name" value="NAD(P)-binding Rossmann-fold domains"/>
    <property type="match status" value="1"/>
</dbReference>
<sequence length="282" mass="30774">MNTENVWLVTGASKGLGLTLVKKLLADGYRVIATSRNVKSLKDEVGGKSENFLPLSMSLSDEADVKSVIAEGVVYFGRIDVVVNNAGFGQTGTLEELTAREVNDSFAINVFGTLNVIRHVTPYLRRQQSGHVINISSVAGFNGEFPGWGIYAATKFAIAGMTESYAEEVKEFDIKATVVYPGYFRTDFLSSGSLKVAVNPIDSYQAARQSEKEHLENINGNQLNDPEKAAEIFIELVKLSNPPVHLFLGNDAYEQAAKKIAALQQQMQEFKELATATEIISA</sequence>
<dbReference type="InterPro" id="IPR020904">
    <property type="entry name" value="Sc_DH/Rdtase_CS"/>
</dbReference>